<evidence type="ECO:0000313" key="3">
    <source>
        <dbReference type="Proteomes" id="UP001465755"/>
    </source>
</evidence>
<name>A0AAW1NN40_9CHLO</name>
<protein>
    <submittedName>
        <fullName evidence="2">Uncharacterized protein</fullName>
    </submittedName>
</protein>
<evidence type="ECO:0000313" key="2">
    <source>
        <dbReference type="EMBL" id="KAK9785975.1"/>
    </source>
</evidence>
<sequence>MLLGLEVAMEYMLALLHSPQVQLLRHHDALRPLQEEVRQDLQQVWGFIVEREVEAPSRFQAIQSYRATMAVLRQQQQFIKQLFDSGVVEETERDELARPLQEKERRLTQKGPVWKAPTFIEVLRSIPFLKHTPKRVVETLYRHGRLKVYKSGVYGLYTALTGGQLPGEVHAVAQGNALGRGPLVFELRQSGIRLIRKQAAAGIAAYEQIEVDMFRMAALYILERLKPQLMAHLLLCLTPAVKQRQNSTGPGSTEPGRMGTTAPAGNFRPSINLQRTSTLNRMSVADIPGYDDSEADSPRLHNAPSQSMASLPELPSQQALEEAVQDRALEFYLALQSDMTQAQLLDVPAGAPYLHMSSAVLLRGSLRVVGHTFDASEANGALKGRQTITYHAPFILPWVAFDGDADVAPIRFTALENKDGASGSFADEADVLLMVKQHTKSHLTQEALHAHAKTLEADEGDAVASLPRTPSGHRVSDAAPQQIRRVSRGMRALTRASRSIARPLSIQHVDMPEIIPPALRRRTGTADGGDWWNYLHRNSIRPSRTQDLPEGV</sequence>
<keyword evidence="3" id="KW-1185">Reference proteome</keyword>
<organism evidence="2 3">
    <name type="scientific">Symbiochloris irregularis</name>
    <dbReference type="NCBI Taxonomy" id="706552"/>
    <lineage>
        <taxon>Eukaryota</taxon>
        <taxon>Viridiplantae</taxon>
        <taxon>Chlorophyta</taxon>
        <taxon>core chlorophytes</taxon>
        <taxon>Trebouxiophyceae</taxon>
        <taxon>Trebouxiales</taxon>
        <taxon>Trebouxiaceae</taxon>
        <taxon>Symbiochloris</taxon>
    </lineage>
</organism>
<comment type="caution">
    <text evidence="2">The sequence shown here is derived from an EMBL/GenBank/DDBJ whole genome shotgun (WGS) entry which is preliminary data.</text>
</comment>
<reference evidence="2 3" key="1">
    <citation type="journal article" date="2024" name="Nat. Commun.">
        <title>Phylogenomics reveals the evolutionary origins of lichenization in chlorophyte algae.</title>
        <authorList>
            <person name="Puginier C."/>
            <person name="Libourel C."/>
            <person name="Otte J."/>
            <person name="Skaloud P."/>
            <person name="Haon M."/>
            <person name="Grisel S."/>
            <person name="Petersen M."/>
            <person name="Berrin J.G."/>
            <person name="Delaux P.M."/>
            <person name="Dal Grande F."/>
            <person name="Keller J."/>
        </authorList>
    </citation>
    <scope>NUCLEOTIDE SEQUENCE [LARGE SCALE GENOMIC DNA]</scope>
    <source>
        <strain evidence="2 3">SAG 2036</strain>
    </source>
</reference>
<gene>
    <name evidence="2" type="ORF">WJX73_007453</name>
</gene>
<proteinExistence type="predicted"/>
<feature type="region of interest" description="Disordered" evidence="1">
    <location>
        <begin position="286"/>
        <end position="319"/>
    </location>
</feature>
<accession>A0AAW1NN40</accession>
<feature type="region of interest" description="Disordered" evidence="1">
    <location>
        <begin position="243"/>
        <end position="271"/>
    </location>
</feature>
<evidence type="ECO:0000256" key="1">
    <source>
        <dbReference type="SAM" id="MobiDB-lite"/>
    </source>
</evidence>
<dbReference type="AlphaFoldDB" id="A0AAW1NN40"/>
<feature type="compositionally biased region" description="Polar residues" evidence="1">
    <location>
        <begin position="303"/>
        <end position="319"/>
    </location>
</feature>
<dbReference type="EMBL" id="JALJOQ010000284">
    <property type="protein sequence ID" value="KAK9785975.1"/>
    <property type="molecule type" value="Genomic_DNA"/>
</dbReference>
<dbReference type="Proteomes" id="UP001465755">
    <property type="component" value="Unassembled WGS sequence"/>
</dbReference>